<dbReference type="AlphaFoldDB" id="X1MY52"/>
<protein>
    <recommendedName>
        <fullName evidence="2">TonB-dependent receptor plug domain-containing protein</fullName>
    </recommendedName>
</protein>
<name>X1MY52_9ZZZZ</name>
<sequence>MRKVIFIIWLIFSALAETLGNGDTLLIDIQFRDADFTEFVQLVESKYPVRFHYRQDWVRSIRITDTTGRHQLNTILDNAFGGRDVYYYADRYGNIIITKKNPVYALSGDFFNAAKDLEPVDEIPKQSANGNNHPEHNGNQADHVIYINGANGSTNGASGIILSGRIREAENGEPIIGAVVYVEDTETGVITDINGYYLLGLSKGT</sequence>
<dbReference type="Gene3D" id="2.60.40.1120">
    <property type="entry name" value="Carboxypeptidase-like, regulatory domain"/>
    <property type="match status" value="1"/>
</dbReference>
<comment type="caution">
    <text evidence="1">The sequence shown here is derived from an EMBL/GenBank/DDBJ whole genome shotgun (WGS) entry which is preliminary data.</text>
</comment>
<organism evidence="1">
    <name type="scientific">marine sediment metagenome</name>
    <dbReference type="NCBI Taxonomy" id="412755"/>
    <lineage>
        <taxon>unclassified sequences</taxon>
        <taxon>metagenomes</taxon>
        <taxon>ecological metagenomes</taxon>
    </lineage>
</organism>
<reference evidence="1" key="1">
    <citation type="journal article" date="2014" name="Front. Microbiol.">
        <title>High frequency of phylogenetically diverse reductive dehalogenase-homologous genes in deep subseafloor sedimentary metagenomes.</title>
        <authorList>
            <person name="Kawai M."/>
            <person name="Futagami T."/>
            <person name="Toyoda A."/>
            <person name="Takaki Y."/>
            <person name="Nishi S."/>
            <person name="Hori S."/>
            <person name="Arai W."/>
            <person name="Tsubouchi T."/>
            <person name="Morono Y."/>
            <person name="Uchiyama I."/>
            <person name="Ito T."/>
            <person name="Fujiyama A."/>
            <person name="Inagaki F."/>
            <person name="Takami H."/>
        </authorList>
    </citation>
    <scope>NUCLEOTIDE SEQUENCE</scope>
    <source>
        <strain evidence="1">Expedition CK06-06</strain>
    </source>
</reference>
<evidence type="ECO:0000313" key="1">
    <source>
        <dbReference type="EMBL" id="GAI36228.1"/>
    </source>
</evidence>
<dbReference type="InterPro" id="IPR008969">
    <property type="entry name" value="CarboxyPept-like_regulatory"/>
</dbReference>
<dbReference type="Pfam" id="PF13715">
    <property type="entry name" value="CarbopepD_reg_2"/>
    <property type="match status" value="1"/>
</dbReference>
<dbReference type="EMBL" id="BARV01032631">
    <property type="protein sequence ID" value="GAI36228.1"/>
    <property type="molecule type" value="Genomic_DNA"/>
</dbReference>
<dbReference type="SUPFAM" id="SSF49464">
    <property type="entry name" value="Carboxypeptidase regulatory domain-like"/>
    <property type="match status" value="1"/>
</dbReference>
<feature type="non-terminal residue" evidence="1">
    <location>
        <position position="205"/>
    </location>
</feature>
<gene>
    <name evidence="1" type="ORF">S06H3_51426</name>
</gene>
<proteinExistence type="predicted"/>
<accession>X1MY52</accession>
<evidence type="ECO:0008006" key="2">
    <source>
        <dbReference type="Google" id="ProtNLM"/>
    </source>
</evidence>